<dbReference type="PROSITE" id="PS50217">
    <property type="entry name" value="BZIP"/>
    <property type="match status" value="1"/>
</dbReference>
<dbReference type="SMART" id="SM00338">
    <property type="entry name" value="BRLZ"/>
    <property type="match status" value="1"/>
</dbReference>
<evidence type="ECO:0000256" key="5">
    <source>
        <dbReference type="SAM" id="Coils"/>
    </source>
</evidence>
<keyword evidence="8" id="KW-1185">Reference proteome</keyword>
<comment type="similarity">
    <text evidence="1">Belongs to the bZIP family. Jun subfamily.</text>
</comment>
<feature type="coiled-coil region" evidence="5">
    <location>
        <begin position="230"/>
        <end position="284"/>
    </location>
</feature>
<keyword evidence="3" id="KW-0238">DNA-binding</keyword>
<organism evidence="7 8">
    <name type="scientific">Araneus ventricosus</name>
    <name type="common">Orbweaver spider</name>
    <name type="synonym">Epeira ventricosa</name>
    <dbReference type="NCBI Taxonomy" id="182803"/>
    <lineage>
        <taxon>Eukaryota</taxon>
        <taxon>Metazoa</taxon>
        <taxon>Ecdysozoa</taxon>
        <taxon>Arthropoda</taxon>
        <taxon>Chelicerata</taxon>
        <taxon>Arachnida</taxon>
        <taxon>Araneae</taxon>
        <taxon>Araneomorphae</taxon>
        <taxon>Entelegynae</taxon>
        <taxon>Araneoidea</taxon>
        <taxon>Araneidae</taxon>
        <taxon>Araneus</taxon>
    </lineage>
</organism>
<dbReference type="GO" id="GO:0000978">
    <property type="term" value="F:RNA polymerase II cis-regulatory region sequence-specific DNA binding"/>
    <property type="evidence" value="ECO:0007669"/>
    <property type="project" value="TreeGrafter"/>
</dbReference>
<dbReference type="GO" id="GO:0042127">
    <property type="term" value="P:regulation of cell population proliferation"/>
    <property type="evidence" value="ECO:0007669"/>
    <property type="project" value="TreeGrafter"/>
</dbReference>
<evidence type="ECO:0000259" key="6">
    <source>
        <dbReference type="PROSITE" id="PS50217"/>
    </source>
</evidence>
<dbReference type="InterPro" id="IPR050946">
    <property type="entry name" value="AP-1_TF_bZIP"/>
</dbReference>
<dbReference type="InterPro" id="IPR002112">
    <property type="entry name" value="Leuzip_Jun"/>
</dbReference>
<dbReference type="CDD" id="cd14696">
    <property type="entry name" value="bZIP_Jun"/>
    <property type="match status" value="1"/>
</dbReference>
<dbReference type="GO" id="GO:0005667">
    <property type="term" value="C:transcription regulator complex"/>
    <property type="evidence" value="ECO:0007669"/>
    <property type="project" value="TreeGrafter"/>
</dbReference>
<dbReference type="SUPFAM" id="SSF57959">
    <property type="entry name" value="Leucine zipper domain"/>
    <property type="match status" value="1"/>
</dbReference>
<accession>A0A4Y2P1A6</accession>
<dbReference type="Gene3D" id="1.20.5.170">
    <property type="match status" value="1"/>
</dbReference>
<dbReference type="GO" id="GO:0051726">
    <property type="term" value="P:regulation of cell cycle"/>
    <property type="evidence" value="ECO:0007669"/>
    <property type="project" value="TreeGrafter"/>
</dbReference>
<evidence type="ECO:0000313" key="7">
    <source>
        <dbReference type="EMBL" id="GBN45628.1"/>
    </source>
</evidence>
<dbReference type="InterPro" id="IPR004827">
    <property type="entry name" value="bZIP"/>
</dbReference>
<reference evidence="7 8" key="1">
    <citation type="journal article" date="2019" name="Sci. Rep.">
        <title>Orb-weaving spider Araneus ventricosus genome elucidates the spidroin gene catalogue.</title>
        <authorList>
            <person name="Kono N."/>
            <person name="Nakamura H."/>
            <person name="Ohtoshi R."/>
            <person name="Moran D.A.P."/>
            <person name="Shinohara A."/>
            <person name="Yoshida Y."/>
            <person name="Fujiwara M."/>
            <person name="Mori M."/>
            <person name="Tomita M."/>
            <person name="Arakawa K."/>
        </authorList>
    </citation>
    <scope>NUCLEOTIDE SEQUENCE [LARGE SCALE GENOMIC DNA]</scope>
</reference>
<dbReference type="PANTHER" id="PTHR11462:SF35">
    <property type="entry name" value="TRANSCRIPTION FACTOR JRA"/>
    <property type="match status" value="1"/>
</dbReference>
<evidence type="ECO:0000256" key="3">
    <source>
        <dbReference type="ARBA" id="ARBA00023125"/>
    </source>
</evidence>
<keyword evidence="5" id="KW-0175">Coiled coil</keyword>
<dbReference type="Pfam" id="PF03957">
    <property type="entry name" value="Jun"/>
    <property type="match status" value="1"/>
</dbReference>
<dbReference type="Pfam" id="PF00170">
    <property type="entry name" value="bZIP_1"/>
    <property type="match status" value="1"/>
</dbReference>
<dbReference type="FunFam" id="1.20.5.170:FF:000012">
    <property type="entry name" value="Putative transcription factor AP-1"/>
    <property type="match status" value="1"/>
</dbReference>
<dbReference type="PROSITE" id="PS00036">
    <property type="entry name" value="BZIP_BASIC"/>
    <property type="match status" value="1"/>
</dbReference>
<evidence type="ECO:0000256" key="1">
    <source>
        <dbReference type="ARBA" id="ARBA00006882"/>
    </source>
</evidence>
<gene>
    <name evidence="7" type="primary">JUN_1</name>
    <name evidence="7" type="ORF">AVEN_256165_1</name>
</gene>
<evidence type="ECO:0000256" key="4">
    <source>
        <dbReference type="ARBA" id="ARBA00023163"/>
    </source>
</evidence>
<dbReference type="GO" id="GO:0000981">
    <property type="term" value="F:DNA-binding transcription factor activity, RNA polymerase II-specific"/>
    <property type="evidence" value="ECO:0007669"/>
    <property type="project" value="TreeGrafter"/>
</dbReference>
<keyword evidence="2" id="KW-0805">Transcription regulation</keyword>
<comment type="caution">
    <text evidence="7">The sequence shown here is derived from an EMBL/GenBank/DDBJ whole genome shotgun (WGS) entry which is preliminary data.</text>
</comment>
<dbReference type="AlphaFoldDB" id="A0A4Y2P1A6"/>
<feature type="domain" description="BZIP" evidence="6">
    <location>
        <begin position="232"/>
        <end position="295"/>
    </location>
</feature>
<evidence type="ECO:0000313" key="8">
    <source>
        <dbReference type="Proteomes" id="UP000499080"/>
    </source>
</evidence>
<dbReference type="InterPro" id="IPR005643">
    <property type="entry name" value="JNK"/>
</dbReference>
<keyword evidence="4" id="KW-0804">Transcription</keyword>
<dbReference type="PANTHER" id="PTHR11462">
    <property type="entry name" value="JUN TRANSCRIPTION FACTOR-RELATED"/>
    <property type="match status" value="1"/>
</dbReference>
<dbReference type="Proteomes" id="UP000499080">
    <property type="component" value="Unassembled WGS sequence"/>
</dbReference>
<name>A0A4Y2P1A6_ARAVE</name>
<sequence length="311" mass="35698">MDTTFYDDSRYRAKEEMMMKRPMTLDLGAKSPKRHKVNHLLTSPDLNMLKLGSPELEKLIMAQHSSLVGSTQNQCMYPTKAEEREQQQQQQQQYSRDFTDALNTLQHVTSTNNLNVALYQQPQQHQQQSIHSEMNLVNVSNASSNPNCNIMPPSSIPCSTNMVDSYEYQQPLTSINMNCNPMVSSTMNSNCYAPNGYYSHEPIVSIKEEPQTVPCMGGTPPQSPIDMEDQERLKLERKRLRNRIAASKCRRRKLERIARLEDKVAHLKNENAELLNNVTRLRECVCHLKQQVLDHVRNGCEIVFTPYVADL</sequence>
<dbReference type="InterPro" id="IPR046347">
    <property type="entry name" value="bZIP_sf"/>
</dbReference>
<proteinExistence type="inferred from homology"/>
<dbReference type="OrthoDB" id="2187714at2759"/>
<evidence type="ECO:0000256" key="2">
    <source>
        <dbReference type="ARBA" id="ARBA00023015"/>
    </source>
</evidence>
<dbReference type="PRINTS" id="PR00043">
    <property type="entry name" value="LEUZIPPRJUN"/>
</dbReference>
<dbReference type="EMBL" id="BGPR01010332">
    <property type="protein sequence ID" value="GBN45628.1"/>
    <property type="molecule type" value="Genomic_DNA"/>
</dbReference>
<protein>
    <submittedName>
        <fullName evidence="7">Transcription factor AP-1</fullName>
    </submittedName>
</protein>